<dbReference type="PANTHER" id="PTHR37610">
    <property type="entry name" value="CCHC-TYPE DOMAIN-CONTAINING PROTEIN"/>
    <property type="match status" value="1"/>
</dbReference>
<dbReference type="Proteomes" id="UP000467840">
    <property type="component" value="Chromosome 11"/>
</dbReference>
<organism evidence="1 2">
    <name type="scientific">Hevea brasiliensis</name>
    <name type="common">Para rubber tree</name>
    <name type="synonym">Siphonia brasiliensis</name>
    <dbReference type="NCBI Taxonomy" id="3981"/>
    <lineage>
        <taxon>Eukaryota</taxon>
        <taxon>Viridiplantae</taxon>
        <taxon>Streptophyta</taxon>
        <taxon>Embryophyta</taxon>
        <taxon>Tracheophyta</taxon>
        <taxon>Spermatophyta</taxon>
        <taxon>Magnoliopsida</taxon>
        <taxon>eudicotyledons</taxon>
        <taxon>Gunneridae</taxon>
        <taxon>Pentapetalae</taxon>
        <taxon>rosids</taxon>
        <taxon>fabids</taxon>
        <taxon>Malpighiales</taxon>
        <taxon>Euphorbiaceae</taxon>
        <taxon>Crotonoideae</taxon>
        <taxon>Micrandreae</taxon>
        <taxon>Hevea</taxon>
    </lineage>
</organism>
<evidence type="ECO:0000313" key="2">
    <source>
        <dbReference type="Proteomes" id="UP000467840"/>
    </source>
</evidence>
<name>A0A6A6NE66_HEVBR</name>
<dbReference type="EMBL" id="JAAGAX010000002">
    <property type="protein sequence ID" value="KAF2323168.1"/>
    <property type="molecule type" value="Genomic_DNA"/>
</dbReference>
<sequence>MRLEKSRAVGSHQNQFSGLLPECIGNLTNLQALESSSQCNSRPINEIVQIGEVDVVDAGLEESVALSASDGTRNSLLSTPNPIEQDIALSLRPFSTANEIWVHLQKLYSQPNHARLFEIEYEIAGINQDDRDVRTFHSELLGLWTELDMVSMSLVDKSAYADLKKERDRNRVLQFLVKLRPEFENIRATIVNLGITDFDSVLGEILRRKLGCKLKLI</sequence>
<dbReference type="PANTHER" id="PTHR37610:SF77">
    <property type="entry name" value="INTEGRASE CATALYTIC DOMAIN-CONTAINING PROTEIN"/>
    <property type="match status" value="1"/>
</dbReference>
<comment type="caution">
    <text evidence="1">The sequence shown here is derived from an EMBL/GenBank/DDBJ whole genome shotgun (WGS) entry which is preliminary data.</text>
</comment>
<reference evidence="1 2" key="1">
    <citation type="journal article" date="2020" name="Mol. Plant">
        <title>The Chromosome-Based Rubber Tree Genome Provides New Insights into Spurge Genome Evolution and Rubber Biosynthesis.</title>
        <authorList>
            <person name="Liu J."/>
            <person name="Shi C."/>
            <person name="Shi C.C."/>
            <person name="Li W."/>
            <person name="Zhang Q.J."/>
            <person name="Zhang Y."/>
            <person name="Li K."/>
            <person name="Lu H.F."/>
            <person name="Shi C."/>
            <person name="Zhu S.T."/>
            <person name="Xiao Z.Y."/>
            <person name="Nan H."/>
            <person name="Yue Y."/>
            <person name="Zhu X.G."/>
            <person name="Wu Y."/>
            <person name="Hong X.N."/>
            <person name="Fan G.Y."/>
            <person name="Tong Y."/>
            <person name="Zhang D."/>
            <person name="Mao C.L."/>
            <person name="Liu Y.L."/>
            <person name="Hao S.J."/>
            <person name="Liu W.Q."/>
            <person name="Lv M.Q."/>
            <person name="Zhang H.B."/>
            <person name="Liu Y."/>
            <person name="Hu-Tang G.R."/>
            <person name="Wang J.P."/>
            <person name="Wang J.H."/>
            <person name="Sun Y.H."/>
            <person name="Ni S.B."/>
            <person name="Chen W.B."/>
            <person name="Zhang X.C."/>
            <person name="Jiao Y.N."/>
            <person name="Eichler E.E."/>
            <person name="Li G.H."/>
            <person name="Liu X."/>
            <person name="Gao L.Z."/>
        </authorList>
    </citation>
    <scope>NUCLEOTIDE SEQUENCE [LARGE SCALE GENOMIC DNA]</scope>
    <source>
        <strain evidence="2">cv. GT1</strain>
        <tissue evidence="1">Leaf</tissue>
    </source>
</reference>
<protein>
    <recommendedName>
        <fullName evidence="3">Retrotransposon gag domain-containing protein</fullName>
    </recommendedName>
</protein>
<accession>A0A6A6NE66</accession>
<proteinExistence type="predicted"/>
<keyword evidence="2" id="KW-1185">Reference proteome</keyword>
<dbReference type="AlphaFoldDB" id="A0A6A6NE66"/>
<evidence type="ECO:0008006" key="3">
    <source>
        <dbReference type="Google" id="ProtNLM"/>
    </source>
</evidence>
<evidence type="ECO:0000313" key="1">
    <source>
        <dbReference type="EMBL" id="KAF2323168.1"/>
    </source>
</evidence>
<gene>
    <name evidence="1" type="ORF">GH714_033809</name>
</gene>